<keyword evidence="1" id="KW-0812">Transmembrane</keyword>
<sequence>MNEVLRLGGSAGLGLGVLAAGLLLAYGVWVGRRDLGMRGAWGVLGARRWSRRCCLPRCRWPCPDWRATACCRCWC</sequence>
<feature type="transmembrane region" description="Helical" evidence="1">
    <location>
        <begin position="12"/>
        <end position="31"/>
    </location>
</feature>
<evidence type="ECO:0000313" key="3">
    <source>
        <dbReference type="Proteomes" id="UP000525389"/>
    </source>
</evidence>
<keyword evidence="1" id="KW-0472">Membrane</keyword>
<reference evidence="2 3" key="1">
    <citation type="submission" date="2020-08" db="EMBL/GenBank/DDBJ databases">
        <title>Genomic Encyclopedia of Type Strains, Phase IV (KMG-IV): sequencing the most valuable type-strain genomes for metagenomic binning, comparative biology and taxonomic classification.</title>
        <authorList>
            <person name="Goeker M."/>
        </authorList>
    </citation>
    <scope>NUCLEOTIDE SEQUENCE [LARGE SCALE GENOMIC DNA]</scope>
    <source>
        <strain evidence="2 3">DSM 101791</strain>
    </source>
</reference>
<accession>A0A7W8GHR5</accession>
<keyword evidence="1" id="KW-1133">Transmembrane helix</keyword>
<proteinExistence type="predicted"/>
<dbReference type="EMBL" id="JACHFN010000016">
    <property type="protein sequence ID" value="MBB5235855.1"/>
    <property type="molecule type" value="Genomic_DNA"/>
</dbReference>
<protein>
    <submittedName>
        <fullName evidence="2">Uncharacterized protein</fullName>
    </submittedName>
</protein>
<keyword evidence="3" id="KW-1185">Reference proteome</keyword>
<dbReference type="AlphaFoldDB" id="A0A7W8GHR5"/>
<dbReference type="Proteomes" id="UP000525389">
    <property type="component" value="Unassembled WGS sequence"/>
</dbReference>
<organism evidence="2 3">
    <name type="scientific">Deinococcus budaensis</name>
    <dbReference type="NCBI Taxonomy" id="1665626"/>
    <lineage>
        <taxon>Bacteria</taxon>
        <taxon>Thermotogati</taxon>
        <taxon>Deinococcota</taxon>
        <taxon>Deinococci</taxon>
        <taxon>Deinococcales</taxon>
        <taxon>Deinococcaceae</taxon>
        <taxon>Deinococcus</taxon>
    </lineage>
</organism>
<evidence type="ECO:0000256" key="1">
    <source>
        <dbReference type="SAM" id="Phobius"/>
    </source>
</evidence>
<evidence type="ECO:0000313" key="2">
    <source>
        <dbReference type="EMBL" id="MBB5235855.1"/>
    </source>
</evidence>
<dbReference type="RefSeq" id="WP_246363431.1">
    <property type="nucleotide sequence ID" value="NZ_JACHFN010000016.1"/>
</dbReference>
<gene>
    <name evidence="2" type="ORF">HNQ09_003319</name>
</gene>
<comment type="caution">
    <text evidence="2">The sequence shown here is derived from an EMBL/GenBank/DDBJ whole genome shotgun (WGS) entry which is preliminary data.</text>
</comment>
<name>A0A7W8GHR5_9DEIO</name>